<organismHost>
    <name type="scientific">Chilo suppressalis</name>
    <name type="common">Asiatic rice borer moth</name>
    <dbReference type="NCBI Taxonomy" id="168631"/>
</organismHost>
<reference evidence="2 3" key="4">
    <citation type="journal article" date="1988" name="Virology">
        <title>Identification and characterization of the repetitive DNA element in the genome of insect iridescent virus type 6.</title>
        <authorList>
            <person name="Fischer M."/>
            <person name="Schnitzler P."/>
            <person name="Delius H."/>
            <person name="Darai G."/>
        </authorList>
    </citation>
    <scope>NUCLEOTIDE SEQUENCE [LARGE SCALE GENOMIC DNA]</scope>
</reference>
<evidence type="ECO:0000313" key="3">
    <source>
        <dbReference type="Proteomes" id="UP000001359"/>
    </source>
</evidence>
<reference evidence="2 3" key="2">
    <citation type="journal article" date="1986" name="Med. Microbiol. Immunol.">
        <title>Insect iridescent virus type 6 induced toxic degenerative hepatitis in mice.</title>
        <authorList>
            <person name="Lorbacher de Ruiz H."/>
            <person name="Gelderblom H."/>
            <person name="Hofmann W."/>
            <person name="Darai G."/>
        </authorList>
    </citation>
    <scope>NUCLEOTIDE SEQUENCE [LARGE SCALE GENOMIC DNA]</scope>
</reference>
<keyword evidence="3" id="KW-1185">Reference proteome</keyword>
<dbReference type="KEGG" id="vg:1733339"/>
<accession>Q91FD0</accession>
<organismHost>
    <name type="scientific">Spodoptera frugiperda</name>
    <name type="common">Fall armyworm</name>
    <dbReference type="NCBI Taxonomy" id="7108"/>
</organismHost>
<reference evidence="2 3" key="3">
    <citation type="journal article" date="1987" name="Virology">
        <title>Molecular cloning and physical mapping of the genome of insect iridescent virus type 6: further evidence for circular permutation of the viral genome.</title>
        <authorList>
            <person name="Schnitzler P."/>
            <person name="Soltau J.B."/>
            <person name="Fischer M."/>
            <person name="Reisner H."/>
            <person name="Scholz J."/>
            <person name="Delius H."/>
            <person name="Darai G."/>
        </authorList>
    </citation>
    <scope>NUCLEOTIDE SEQUENCE [LARGE SCALE GENOMIC DNA]</scope>
</reference>
<evidence type="ECO:0000256" key="1">
    <source>
        <dbReference type="SAM" id="Phobius"/>
    </source>
</evidence>
<reference evidence="2 3" key="13">
    <citation type="journal article" date="1998" name="Virus Genes">
        <title>Identification of a thymidylate synthase gene within the genome of Chilo iridescent virus.</title>
        <authorList>
            <person name="Muller K."/>
            <person name="Tidona C.A."/>
            <person name="Bahr U."/>
            <person name="Darai G."/>
        </authorList>
    </citation>
    <scope>NUCLEOTIDE SEQUENCE [LARGE SCALE GENOMIC DNA]</scope>
</reference>
<reference evidence="2 3" key="6">
    <citation type="journal article" date="1992" name="Virus Genes">
        <title>Characterization of the third origin of DNA replication of the genome of insect iridescent virus type 6.</title>
        <authorList>
            <person name="Sonntag K.C."/>
            <person name="Darai G."/>
        </authorList>
    </citation>
    <scope>NUCLEOTIDE SEQUENCE [LARGE SCALE GENOMIC DNA]</scope>
</reference>
<dbReference type="EMBL" id="AF303741">
    <property type="protein sequence ID" value="AAK82254.1"/>
    <property type="molecule type" value="Genomic_DNA"/>
</dbReference>
<reference evidence="2 3" key="11">
    <citation type="journal article" date="1994" name="Virus Genes">
        <title>Chilo iridescent virus encodes a putative helicase belonging to a distinct family within the "DEAD/H" superfamily: implications for the evolution of large DNA viruses.</title>
        <authorList>
            <person name="Sonntag K.C."/>
            <person name="Schnitzler P."/>
            <person name="Koonin E.V."/>
            <person name="Darai G."/>
        </authorList>
    </citation>
    <scope>NUCLEOTIDE SEQUENCE [LARGE SCALE GENOMIC DNA]</scope>
</reference>
<feature type="transmembrane region" description="Helical" evidence="1">
    <location>
        <begin position="16"/>
        <end position="40"/>
    </location>
</feature>
<keyword evidence="1" id="KW-0472">Membrane</keyword>
<organismHost>
    <name type="scientific">Gryllus campestris</name>
    <dbReference type="NCBI Taxonomy" id="58607"/>
</organismHost>
<organismHost>
    <name type="scientific">Gryllus bimaculatus</name>
    <name type="common">Two-spotted cricket</name>
    <dbReference type="NCBI Taxonomy" id="6999"/>
</organismHost>
<reference evidence="2 3" key="12">
    <citation type="journal article" date="1997" name="Virus Genes">
        <title>The DNA sequence of Chilo iridescent virus between the genome coordinates 0.101 and 0.391; similarities in coding strategy between insect and vertebrate iridoviruses.</title>
        <authorList>
            <person name="Bahr U."/>
            <person name="Tidona C.A."/>
            <person name="Darai G."/>
        </authorList>
    </citation>
    <scope>NUCLEOTIDE SEQUENCE [LARGE SCALE GENOMIC DNA]</scope>
</reference>
<sequence length="41" mass="4637">MASGAFRCNDSCFQSFHFFISLSFSLIIVVLLLIFSVIAYK</sequence>
<reference evidence="2 3" key="9">
    <citation type="journal article" date="1994" name="J. Gen. Virol.">
        <title>Insect iridescent virus type 6 encodes a polypeptide related to the largest subunit of eukaryotic RNA polymerase II.</title>
        <authorList>
            <person name="Schnitzler P."/>
            <person name="Sonntag K.C."/>
            <person name="Muller M."/>
            <person name="Janssen W."/>
            <person name="Bugert J.J."/>
            <person name="Koonin E.V."/>
            <person name="Darai G."/>
        </authorList>
    </citation>
    <scope>NUCLEOTIDE SEQUENCE [LARGE SCALE GENOMIC DNA]</scope>
</reference>
<proteinExistence type="predicted"/>
<organismHost>
    <name type="scientific">Acheta domesticus</name>
    <name type="common">House cricket</name>
    <dbReference type="NCBI Taxonomy" id="6997"/>
</organismHost>
<keyword evidence="1" id="KW-0812">Transmembrane</keyword>
<dbReference type="GeneID" id="1733339"/>
<protein>
    <submittedName>
        <fullName evidence="2">394R</fullName>
    </submittedName>
</protein>
<reference evidence="2 3" key="14">
    <citation type="journal article" date="1999" name="Virus Genes">
        <title>Identification of a gene cluster within the genome of Chilo iridescent virus encoding enzymes involved in viral DNA replication and processing.</title>
        <authorList>
            <person name="Muller K."/>
            <person name="Tidona C.A."/>
            <person name="Darai G."/>
        </authorList>
    </citation>
    <scope>NUCLEOTIDE SEQUENCE [LARGE SCALE GENOMIC DNA]</scope>
</reference>
<dbReference type="Proteomes" id="UP000001359">
    <property type="component" value="Segment"/>
</dbReference>
<reference evidence="2 3" key="1">
    <citation type="journal article" date="1984" name="J. Virol.">
        <title>DNA analysis of insect iridescent virus 6: evidence for circular permutation and terminal redundancy.</title>
        <authorList>
            <person name="Delius H."/>
            <person name="Darai G."/>
            <person name="Fluegel R.M."/>
        </authorList>
    </citation>
    <scope>NUCLEOTIDE SEQUENCE [LARGE SCALE GENOMIC DNA]</scope>
</reference>
<reference evidence="2 3" key="15">
    <citation type="journal article" date="2001" name="Virology">
        <title>Analysis of the first complete DNA sequence of an invertebrate iridovirus: coding strategy of the genome of Chilo iridescent virus.</title>
        <authorList>
            <person name="Jakob N.J."/>
            <person name="Muller K."/>
            <person name="Bahr U."/>
            <person name="Darai G."/>
        </authorList>
    </citation>
    <scope>NUCLEOTIDE SEQUENCE [LARGE SCALE GENOMIC DNA]</scope>
</reference>
<reference evidence="2 3" key="8">
    <citation type="journal article" date="1994" name="Intervirology">
        <title>Identification of the primary structure and the coding capacity of the genome of insect iridescent virus type 6 between the genome coordinates 0.310 and 0.347 (7990 bp).</title>
        <authorList>
            <person name="Sonntag K.C."/>
            <person name="Schnitzler P."/>
            <person name="Janssen W."/>
            <person name="Darai G."/>
        </authorList>
    </citation>
    <scope>NUCLEOTIDE SEQUENCE [LARGE SCALE GENOMIC DNA]</scope>
</reference>
<keyword evidence="1" id="KW-1133">Transmembrane helix</keyword>
<reference evidence="2 3" key="7">
    <citation type="journal article" date="1993" name="J. Gen. Virol.">
        <title>Identification of the gene encoding the major capsid protein of insect iridescent virus type 6 by polymerase chain reaction.</title>
        <authorList>
            <person name="Stohwasser R."/>
            <person name="Raab K."/>
            <person name="Schnitzler P."/>
            <person name="Janssen W."/>
            <person name="Darai G."/>
        </authorList>
    </citation>
    <scope>NUCLEOTIDE SEQUENCE [LARGE SCALE GENOMIC DNA]</scope>
</reference>
<dbReference type="RefSeq" id="NP_149857.1">
    <property type="nucleotide sequence ID" value="NC_003038.1"/>
</dbReference>
<evidence type="ECO:0000313" key="2">
    <source>
        <dbReference type="EMBL" id="AAK82254.1"/>
    </source>
</evidence>
<reference evidence="2 3" key="5">
    <citation type="journal article" date="1992" name="Virus Genes">
        <title>Identification and mapping of origins of DNA replication within the DNA sequences of the genome of insect iridescent virus type 6.</title>
        <authorList>
            <person name="Handermann M."/>
            <person name="Schnitzler P."/>
            <person name="Rosen-Wolff A."/>
            <person name="Raab K."/>
            <person name="Sonntag K.C."/>
            <person name="Darai G."/>
        </authorList>
    </citation>
    <scope>NUCLEOTIDE SEQUENCE [LARGE SCALE GENOMIC DNA]</scope>
</reference>
<name>Q91FD0_IIV6</name>
<organism evidence="2 3">
    <name type="scientific">Invertebrate iridescent virus 6</name>
    <name type="common">IIV-6</name>
    <name type="synonym">Chilo iridescent virus</name>
    <dbReference type="NCBI Taxonomy" id="176652"/>
    <lineage>
        <taxon>Viruses</taxon>
        <taxon>Varidnaviria</taxon>
        <taxon>Bamfordvirae</taxon>
        <taxon>Nucleocytoviricota</taxon>
        <taxon>Megaviricetes</taxon>
        <taxon>Pimascovirales</taxon>
        <taxon>Pimascovirales incertae sedis</taxon>
        <taxon>Iridoviridae</taxon>
        <taxon>Betairidovirinae</taxon>
        <taxon>Iridovirus</taxon>
        <taxon>Iridovirus chilo1</taxon>
    </lineage>
</organism>
<reference evidence="2 3" key="10">
    <citation type="journal article" date="1994" name="Nucleic Acids Res.">
        <title>Identification of genes encoding zinc finger proteins, non-histone chromosomal HMG protein homologue, and a putative GTP phosphohydrolase in the genome of Chilo iridescent virus.</title>
        <authorList>
            <person name="Schnitzler P."/>
            <person name="Hug M."/>
            <person name="Handermann M."/>
            <person name="Janssen W."/>
            <person name="Koonin E.V."/>
            <person name="Delius H."/>
            <person name="Darai C."/>
        </authorList>
    </citation>
    <scope>NUCLEOTIDE SEQUENCE [LARGE SCALE GENOMIC DNA]</scope>
</reference>